<keyword evidence="2" id="KW-0808">Transferase</keyword>
<name>A0A431TPP7_9BURK</name>
<keyword evidence="3" id="KW-1185">Reference proteome</keyword>
<evidence type="ECO:0000313" key="3">
    <source>
        <dbReference type="Proteomes" id="UP000267418"/>
    </source>
</evidence>
<dbReference type="PANTHER" id="PTHR43460">
    <property type="entry name" value="METHYLTRANSFERASE"/>
    <property type="match status" value="1"/>
</dbReference>
<dbReference type="InterPro" id="IPR052939">
    <property type="entry name" value="23S_rRNA_MeTrnsfrase_RlmA"/>
</dbReference>
<dbReference type="EMBL" id="RXOE01000002">
    <property type="protein sequence ID" value="RTQ35681.1"/>
    <property type="molecule type" value="Genomic_DNA"/>
</dbReference>
<dbReference type="Proteomes" id="UP000267418">
    <property type="component" value="Unassembled WGS sequence"/>
</dbReference>
<dbReference type="OrthoDB" id="529208at2"/>
<dbReference type="CDD" id="cd02440">
    <property type="entry name" value="AdoMet_MTases"/>
    <property type="match status" value="1"/>
</dbReference>
<protein>
    <submittedName>
        <fullName evidence="2">Class I SAM-dependent methyltransferase</fullName>
    </submittedName>
</protein>
<dbReference type="Pfam" id="PF08241">
    <property type="entry name" value="Methyltransf_11"/>
    <property type="match status" value="1"/>
</dbReference>
<dbReference type="InterPro" id="IPR029063">
    <property type="entry name" value="SAM-dependent_MTases_sf"/>
</dbReference>
<comment type="caution">
    <text evidence="2">The sequence shown here is derived from an EMBL/GenBank/DDBJ whole genome shotgun (WGS) entry which is preliminary data.</text>
</comment>
<dbReference type="GO" id="GO:0008757">
    <property type="term" value="F:S-adenosylmethionine-dependent methyltransferase activity"/>
    <property type="evidence" value="ECO:0007669"/>
    <property type="project" value="InterPro"/>
</dbReference>
<dbReference type="SUPFAM" id="SSF53335">
    <property type="entry name" value="S-adenosyl-L-methionine-dependent methyltransferases"/>
    <property type="match status" value="1"/>
</dbReference>
<dbReference type="InterPro" id="IPR013216">
    <property type="entry name" value="Methyltransf_11"/>
</dbReference>
<dbReference type="Gene3D" id="3.40.50.150">
    <property type="entry name" value="Vaccinia Virus protein VP39"/>
    <property type="match status" value="1"/>
</dbReference>
<gene>
    <name evidence="2" type="ORF">EJP69_09855</name>
</gene>
<organism evidence="2 3">
    <name type="scientific">Variovorax gossypii</name>
    <dbReference type="NCBI Taxonomy" id="1679495"/>
    <lineage>
        <taxon>Bacteria</taxon>
        <taxon>Pseudomonadati</taxon>
        <taxon>Pseudomonadota</taxon>
        <taxon>Betaproteobacteria</taxon>
        <taxon>Burkholderiales</taxon>
        <taxon>Comamonadaceae</taxon>
        <taxon>Variovorax</taxon>
    </lineage>
</organism>
<proteinExistence type="predicted"/>
<sequence length="261" mass="28657">MDRGFDELLQEAQARPLIGWDLSCDGRITTTATPWNFEQTVEAHARRSPDMLDMGTGGGEWLSRLAFRPPRTVATEGWAPNVAVARERLAPLGVEVVEVEGADDNALQPDGAEQARLPFGDASFHLVVNRHESFVAAEVHRILATGGRFVTQQVASDFNADCYALLGLPVPELPRWKLDTAVAQLERAGFGVDDSAEGAELIAFADIGAFAWYLKHVPYVCPEFDIDGCRGALERLHRRMQGGEALAMRQKLFWASGVRQA</sequence>
<dbReference type="AlphaFoldDB" id="A0A431TPP7"/>
<dbReference type="GO" id="GO:0032259">
    <property type="term" value="P:methylation"/>
    <property type="evidence" value="ECO:0007669"/>
    <property type="project" value="UniProtKB-KW"/>
</dbReference>
<evidence type="ECO:0000259" key="1">
    <source>
        <dbReference type="Pfam" id="PF08241"/>
    </source>
</evidence>
<dbReference type="PANTHER" id="PTHR43460:SF1">
    <property type="entry name" value="METHYLTRANSFERASE TYPE 11 DOMAIN-CONTAINING PROTEIN"/>
    <property type="match status" value="1"/>
</dbReference>
<keyword evidence="2" id="KW-0489">Methyltransferase</keyword>
<feature type="domain" description="Methyltransferase type 11" evidence="1">
    <location>
        <begin position="52"/>
        <end position="150"/>
    </location>
</feature>
<accession>A0A431TPP7</accession>
<evidence type="ECO:0000313" key="2">
    <source>
        <dbReference type="EMBL" id="RTQ35681.1"/>
    </source>
</evidence>
<reference evidence="2 3" key="1">
    <citation type="submission" date="2018-12" db="EMBL/GenBank/DDBJ databases">
        <title>The genome of Variovorax gossypii DSM 100435.</title>
        <authorList>
            <person name="Gao J."/>
            <person name="Sun J."/>
        </authorList>
    </citation>
    <scope>NUCLEOTIDE SEQUENCE [LARGE SCALE GENOMIC DNA]</scope>
    <source>
        <strain evidence="2 3">DSM 100435</strain>
    </source>
</reference>